<evidence type="ECO:0000313" key="2">
    <source>
        <dbReference type="EMBL" id="CUI17204.1"/>
    </source>
</evidence>
<feature type="transmembrane region" description="Helical" evidence="1">
    <location>
        <begin position="51"/>
        <end position="72"/>
    </location>
</feature>
<dbReference type="InParanoid" id="A0A0U5JEI2"/>
<proteinExistence type="predicted"/>
<dbReference type="EMBL" id="LN879502">
    <property type="protein sequence ID" value="CUI17204.1"/>
    <property type="molecule type" value="Genomic_DNA"/>
</dbReference>
<dbReference type="PATRIC" id="fig|389348.3.peg.1785"/>
<organism evidence="2 3">
    <name type="scientific">Candidatus Protochlamydia naegleriophila</name>
    <dbReference type="NCBI Taxonomy" id="389348"/>
    <lineage>
        <taxon>Bacteria</taxon>
        <taxon>Pseudomonadati</taxon>
        <taxon>Chlamydiota</taxon>
        <taxon>Chlamydiia</taxon>
        <taxon>Parachlamydiales</taxon>
        <taxon>Parachlamydiaceae</taxon>
        <taxon>Candidatus Protochlamydia</taxon>
    </lineage>
</organism>
<evidence type="ECO:0000313" key="3">
    <source>
        <dbReference type="Proteomes" id="UP000069902"/>
    </source>
</evidence>
<gene>
    <name evidence="2" type="ORF">PNK_1595</name>
</gene>
<protein>
    <submittedName>
        <fullName evidence="2">Conserved putative membrane protein</fullName>
    </submittedName>
</protein>
<reference evidence="3" key="1">
    <citation type="submission" date="2015-09" db="EMBL/GenBank/DDBJ databases">
        <authorList>
            <person name="Bertelli C."/>
        </authorList>
    </citation>
    <scope>NUCLEOTIDE SEQUENCE [LARGE SCALE GENOMIC DNA]</scope>
    <source>
        <strain evidence="3">KNic</strain>
    </source>
</reference>
<name>A0A0U5JEI2_9BACT</name>
<dbReference type="Proteomes" id="UP000069902">
    <property type="component" value="Chromosome cPNK"/>
</dbReference>
<keyword evidence="1" id="KW-1133">Transmembrane helix</keyword>
<evidence type="ECO:0000256" key="1">
    <source>
        <dbReference type="SAM" id="Phobius"/>
    </source>
</evidence>
<dbReference type="AlphaFoldDB" id="A0A0U5JEI2"/>
<keyword evidence="1" id="KW-0472">Membrane</keyword>
<dbReference type="KEGG" id="pnl:PNK_1595"/>
<accession>A0A0U5JEI2</accession>
<keyword evidence="3" id="KW-1185">Reference proteome</keyword>
<keyword evidence="1" id="KW-0812">Transmembrane</keyword>
<sequence length="171" mass="19644">MNFKFGRFFHLAISFILGTFFFTMGVFSIALPWSSHLQAATIRFLTENALILSLFGLGFALVGLSIVIYTFLSTRHHYAHVRIGSRAVTIDENLIEQYLEAYWKERFPQHHIPFYLTIRNQSLQIVANFPHLPEPEQQLLLEGINQDFKGLFGDLLGYPHDVHLIASFDTA</sequence>
<feature type="transmembrane region" description="Helical" evidence="1">
    <location>
        <begin position="12"/>
        <end position="31"/>
    </location>
</feature>
<dbReference type="RefSeq" id="WP_032124207.1">
    <property type="nucleotide sequence ID" value="NZ_LN879502.1"/>
</dbReference>